<dbReference type="InterPro" id="IPR010559">
    <property type="entry name" value="Sig_transdc_His_kin_internal"/>
</dbReference>
<dbReference type="SUPFAM" id="SSF55874">
    <property type="entry name" value="ATPase domain of HSP90 chaperone/DNA topoisomerase II/histidine kinase"/>
    <property type="match status" value="1"/>
</dbReference>
<proteinExistence type="predicted"/>
<evidence type="ECO:0000313" key="10">
    <source>
        <dbReference type="EMBL" id="MCZ8515587.1"/>
    </source>
</evidence>
<keyword evidence="6 8" id="KW-0472">Membrane</keyword>
<keyword evidence="4" id="KW-0808">Transferase</keyword>
<evidence type="ECO:0000256" key="7">
    <source>
        <dbReference type="SAM" id="MobiDB-lite"/>
    </source>
</evidence>
<evidence type="ECO:0000256" key="2">
    <source>
        <dbReference type="ARBA" id="ARBA00022475"/>
    </source>
</evidence>
<protein>
    <submittedName>
        <fullName evidence="10">Sensor histidine kinase</fullName>
    </submittedName>
</protein>
<dbReference type="PANTHER" id="PTHR34220:SF7">
    <property type="entry name" value="SENSOR HISTIDINE KINASE YPDA"/>
    <property type="match status" value="1"/>
</dbReference>
<dbReference type="Pfam" id="PF06580">
    <property type="entry name" value="His_kinase"/>
    <property type="match status" value="1"/>
</dbReference>
<organism evidence="10 11">
    <name type="scientific">Paenibacillus gyeongsangnamensis</name>
    <dbReference type="NCBI Taxonomy" id="3388067"/>
    <lineage>
        <taxon>Bacteria</taxon>
        <taxon>Bacillati</taxon>
        <taxon>Bacillota</taxon>
        <taxon>Bacilli</taxon>
        <taxon>Bacillales</taxon>
        <taxon>Paenibacillaceae</taxon>
        <taxon>Paenibacillus</taxon>
    </lineage>
</organism>
<evidence type="ECO:0000256" key="3">
    <source>
        <dbReference type="ARBA" id="ARBA00022553"/>
    </source>
</evidence>
<accession>A0ABT4QFM5</accession>
<evidence type="ECO:0000256" key="5">
    <source>
        <dbReference type="ARBA" id="ARBA00022777"/>
    </source>
</evidence>
<dbReference type="Proteomes" id="UP001527882">
    <property type="component" value="Unassembled WGS sequence"/>
</dbReference>
<dbReference type="Pfam" id="PF02518">
    <property type="entry name" value="HATPase_c"/>
    <property type="match status" value="1"/>
</dbReference>
<dbReference type="Gene3D" id="6.10.340.10">
    <property type="match status" value="1"/>
</dbReference>
<evidence type="ECO:0000256" key="6">
    <source>
        <dbReference type="ARBA" id="ARBA00023136"/>
    </source>
</evidence>
<evidence type="ECO:0000256" key="8">
    <source>
        <dbReference type="SAM" id="Phobius"/>
    </source>
</evidence>
<keyword evidence="8" id="KW-0812">Transmembrane</keyword>
<keyword evidence="5 10" id="KW-0418">Kinase</keyword>
<dbReference type="InterPro" id="IPR050640">
    <property type="entry name" value="Bact_2-comp_sensor_kinase"/>
</dbReference>
<keyword evidence="11" id="KW-1185">Reference proteome</keyword>
<gene>
    <name evidence="10" type="ORF">O9H85_24900</name>
</gene>
<evidence type="ECO:0000259" key="9">
    <source>
        <dbReference type="PROSITE" id="PS50885"/>
    </source>
</evidence>
<reference evidence="10 11" key="1">
    <citation type="submission" date="2022-12" db="EMBL/GenBank/DDBJ databases">
        <title>Draft genome sequence of Paenibacillus sp. dW9.</title>
        <authorList>
            <person name="Choi E.-W."/>
            <person name="Kim D.-U."/>
        </authorList>
    </citation>
    <scope>NUCLEOTIDE SEQUENCE [LARGE SCALE GENOMIC DNA]</scope>
    <source>
        <strain evidence="11">dW9</strain>
    </source>
</reference>
<feature type="region of interest" description="Disordered" evidence="7">
    <location>
        <begin position="576"/>
        <end position="663"/>
    </location>
</feature>
<dbReference type="Pfam" id="PF00672">
    <property type="entry name" value="HAMP"/>
    <property type="match status" value="1"/>
</dbReference>
<keyword evidence="8" id="KW-1133">Transmembrane helix</keyword>
<dbReference type="InterPro" id="IPR036890">
    <property type="entry name" value="HATPase_C_sf"/>
</dbReference>
<dbReference type="PANTHER" id="PTHR34220">
    <property type="entry name" value="SENSOR HISTIDINE KINASE YPDA"/>
    <property type="match status" value="1"/>
</dbReference>
<feature type="compositionally biased region" description="Basic and acidic residues" evidence="7">
    <location>
        <begin position="587"/>
        <end position="598"/>
    </location>
</feature>
<dbReference type="CDD" id="cd06225">
    <property type="entry name" value="HAMP"/>
    <property type="match status" value="1"/>
</dbReference>
<dbReference type="SUPFAM" id="SSF158472">
    <property type="entry name" value="HAMP domain-like"/>
    <property type="match status" value="1"/>
</dbReference>
<feature type="domain" description="HAMP" evidence="9">
    <location>
        <begin position="306"/>
        <end position="358"/>
    </location>
</feature>
<evidence type="ECO:0000256" key="4">
    <source>
        <dbReference type="ARBA" id="ARBA00022679"/>
    </source>
</evidence>
<feature type="compositionally biased region" description="Basic and acidic residues" evidence="7">
    <location>
        <begin position="609"/>
        <end position="623"/>
    </location>
</feature>
<dbReference type="SMART" id="SM00304">
    <property type="entry name" value="HAMP"/>
    <property type="match status" value="1"/>
</dbReference>
<feature type="compositionally biased region" description="Basic and acidic residues" evidence="7">
    <location>
        <begin position="633"/>
        <end position="650"/>
    </location>
</feature>
<dbReference type="GO" id="GO:0016301">
    <property type="term" value="F:kinase activity"/>
    <property type="evidence" value="ECO:0007669"/>
    <property type="project" value="UniProtKB-KW"/>
</dbReference>
<dbReference type="RefSeq" id="WP_269884118.1">
    <property type="nucleotide sequence ID" value="NZ_JAQAGZ010000018.1"/>
</dbReference>
<dbReference type="InterPro" id="IPR003594">
    <property type="entry name" value="HATPase_dom"/>
</dbReference>
<sequence length="663" mass="74013">MARTTLFRKAVAAIILLLVPTLILYGYSNKVSVNVVKDEIQSSSLSQLSFFLRQFDSTVEQLSLFPVILGFDPYVRAFIEHRGGFVFDTLKEQSRISEKISLQSVSSPWTNELSVFLPQEKKVISTNIFKTYDADYVKNHLPLQRWSYEKIFVGSAEADHFVRQYAEPANAKTPEQVNAMLQVAFPVDNIVTMLDQVKAGGKGDPFLYQAGTEPIMNGSSDSVRIHQLLGVLGPEPLPPIGHRVVVLGGRQYSVNFVQSDQLGWYLVDYLPVDAILKPITTSSVLFYVSFGLLLLLGLAMAFLLYRHVQYPIRKLLQGVQQMRKGDLSARIHARADNEFDFLFARFNGMAEQIQELVEDVYEEKIRRREATLKQLQAQINPHFLYNSLFFIINTAKLGDQESVVAMAQNLAEYYRYTTRMEEQYVPLREELQLVESYLAIHNLRLQRLYYDIEVPEAMQELTLPRLLLQPLVENAIVHGIEHIPGDGVIRIRGSMDGGICRLTVEDNGAGLASGALQELRGKLRLPMDRGMGCGVWNVHQRLQYAFGGTAGLTLEPSELGGLRVMLEWNPEEGKERKALAEAGETEAAEKAEADLKAEPEEEASGEAEIAGKAEAEGRSEAQVRADNGSGARTRPEDEAVSAPDKKKTAGGDDSDGGAADRRR</sequence>
<name>A0ABT4QFM5_9BACL</name>
<evidence type="ECO:0000313" key="11">
    <source>
        <dbReference type="Proteomes" id="UP001527882"/>
    </source>
</evidence>
<dbReference type="Gene3D" id="3.30.565.10">
    <property type="entry name" value="Histidine kinase-like ATPase, C-terminal domain"/>
    <property type="match status" value="1"/>
</dbReference>
<comment type="subcellular location">
    <subcellularLocation>
        <location evidence="1">Cell membrane</location>
        <topology evidence="1">Multi-pass membrane protein</topology>
    </subcellularLocation>
</comment>
<dbReference type="InterPro" id="IPR003660">
    <property type="entry name" value="HAMP_dom"/>
</dbReference>
<feature type="transmembrane region" description="Helical" evidence="8">
    <location>
        <begin position="284"/>
        <end position="305"/>
    </location>
</feature>
<keyword evidence="3" id="KW-0597">Phosphoprotein</keyword>
<dbReference type="EMBL" id="JAQAGZ010000018">
    <property type="protein sequence ID" value="MCZ8515587.1"/>
    <property type="molecule type" value="Genomic_DNA"/>
</dbReference>
<comment type="caution">
    <text evidence="10">The sequence shown here is derived from an EMBL/GenBank/DDBJ whole genome shotgun (WGS) entry which is preliminary data.</text>
</comment>
<evidence type="ECO:0000256" key="1">
    <source>
        <dbReference type="ARBA" id="ARBA00004651"/>
    </source>
</evidence>
<dbReference type="PROSITE" id="PS50885">
    <property type="entry name" value="HAMP"/>
    <property type="match status" value="1"/>
</dbReference>
<keyword evidence="2" id="KW-1003">Cell membrane</keyword>